<organism evidence="3 4">
    <name type="scientific">Sporothrix bragantina</name>
    <dbReference type="NCBI Taxonomy" id="671064"/>
    <lineage>
        <taxon>Eukaryota</taxon>
        <taxon>Fungi</taxon>
        <taxon>Dikarya</taxon>
        <taxon>Ascomycota</taxon>
        <taxon>Pezizomycotina</taxon>
        <taxon>Sordariomycetes</taxon>
        <taxon>Sordariomycetidae</taxon>
        <taxon>Ophiostomatales</taxon>
        <taxon>Ophiostomataceae</taxon>
        <taxon>Sporothrix</taxon>
    </lineage>
</organism>
<comment type="caution">
    <text evidence="3">The sequence shown here is derived from an EMBL/GenBank/DDBJ whole genome shotgun (WGS) entry which is preliminary data.</text>
</comment>
<gene>
    <name evidence="3" type="ORF">SBRCBS47491_001875</name>
</gene>
<name>A0ABP0B2U8_9PEZI</name>
<keyword evidence="2" id="KW-1133">Transmembrane helix</keyword>
<evidence type="ECO:0008006" key="5">
    <source>
        <dbReference type="Google" id="ProtNLM"/>
    </source>
</evidence>
<keyword evidence="2" id="KW-0472">Membrane</keyword>
<dbReference type="Proteomes" id="UP001642406">
    <property type="component" value="Unassembled WGS sequence"/>
</dbReference>
<evidence type="ECO:0000256" key="2">
    <source>
        <dbReference type="SAM" id="Phobius"/>
    </source>
</evidence>
<reference evidence="3 4" key="1">
    <citation type="submission" date="2024-01" db="EMBL/GenBank/DDBJ databases">
        <authorList>
            <person name="Allen C."/>
            <person name="Tagirdzhanova G."/>
        </authorList>
    </citation>
    <scope>NUCLEOTIDE SEQUENCE [LARGE SCALE GENOMIC DNA]</scope>
</reference>
<dbReference type="EMBL" id="CAWUHC010000010">
    <property type="protein sequence ID" value="CAK7213644.1"/>
    <property type="molecule type" value="Genomic_DNA"/>
</dbReference>
<keyword evidence="2" id="KW-0812">Transmembrane</keyword>
<feature type="transmembrane region" description="Helical" evidence="2">
    <location>
        <begin position="29"/>
        <end position="50"/>
    </location>
</feature>
<proteinExistence type="predicted"/>
<evidence type="ECO:0000313" key="4">
    <source>
        <dbReference type="Proteomes" id="UP001642406"/>
    </source>
</evidence>
<evidence type="ECO:0000313" key="3">
    <source>
        <dbReference type="EMBL" id="CAK7213644.1"/>
    </source>
</evidence>
<protein>
    <recommendedName>
        <fullName evidence="5">Fatty acid hydroxylase domain-containing protein</fullName>
    </recommendedName>
</protein>
<sequence>MDVLLSLPIVSYLLGPGAATSWSTSINVLFIYLTWTTLVLSYAPLHIALAGVLTLRVLLWMIPSLLSLAFDTGVPSLAASTKLGGAASLPPRGTTDARIRLGKLFLLAVINLVLEALLQAGLQATLPIASAGASTAWSKSWTTLSALVVKPKPKSYFSLPSLSLLPSLPSFFSTSRKPVDAGLFRTSSTLPLPWSVLKQTVLLFFMREALVYYGHRYLLSQPNSSSRLVRRLSRWHLGSYAHTRRQAPFSLLVFADHPASVFVLRWLPLYLPTLLVRPHVLVFFCFAGLVTFEETMGMSGYRVVPGLLLRGIARRTAAHYNPAIVQGEPAETPRRATRRRKGQATIGEEASTPTEGVNFGAWGLLDWVQGTSWPRSGSLVADAQASAAAVPGLSKLQGAAATVVSHAMVGDGKQELLEIGSDDDEDDEDYDDDAEEEEVVVEKKTRAKPQQNGRRKKKA</sequence>
<evidence type="ECO:0000256" key="1">
    <source>
        <dbReference type="SAM" id="MobiDB-lite"/>
    </source>
</evidence>
<keyword evidence="4" id="KW-1185">Reference proteome</keyword>
<feature type="region of interest" description="Disordered" evidence="1">
    <location>
        <begin position="411"/>
        <end position="459"/>
    </location>
</feature>
<accession>A0ABP0B2U8</accession>
<feature type="compositionally biased region" description="Acidic residues" evidence="1">
    <location>
        <begin position="420"/>
        <end position="439"/>
    </location>
</feature>